<comment type="caution">
    <text evidence="1">The sequence shown here is derived from an EMBL/GenBank/DDBJ whole genome shotgun (WGS) entry which is preliminary data.</text>
</comment>
<name>A0A8J4YDM8_CHIOP</name>
<proteinExistence type="predicted"/>
<accession>A0A8J4YDM8</accession>
<evidence type="ECO:0000313" key="2">
    <source>
        <dbReference type="Proteomes" id="UP000770661"/>
    </source>
</evidence>
<organism evidence="1 2">
    <name type="scientific">Chionoecetes opilio</name>
    <name type="common">Atlantic snow crab</name>
    <name type="synonym">Cancer opilio</name>
    <dbReference type="NCBI Taxonomy" id="41210"/>
    <lineage>
        <taxon>Eukaryota</taxon>
        <taxon>Metazoa</taxon>
        <taxon>Ecdysozoa</taxon>
        <taxon>Arthropoda</taxon>
        <taxon>Crustacea</taxon>
        <taxon>Multicrustacea</taxon>
        <taxon>Malacostraca</taxon>
        <taxon>Eumalacostraca</taxon>
        <taxon>Eucarida</taxon>
        <taxon>Decapoda</taxon>
        <taxon>Pleocyemata</taxon>
        <taxon>Brachyura</taxon>
        <taxon>Eubrachyura</taxon>
        <taxon>Majoidea</taxon>
        <taxon>Majidae</taxon>
        <taxon>Chionoecetes</taxon>
    </lineage>
</organism>
<dbReference type="Proteomes" id="UP000770661">
    <property type="component" value="Unassembled WGS sequence"/>
</dbReference>
<dbReference type="OrthoDB" id="6509703at2759"/>
<evidence type="ECO:0000313" key="1">
    <source>
        <dbReference type="EMBL" id="KAG0724678.1"/>
    </source>
</evidence>
<gene>
    <name evidence="1" type="ORF">GWK47_040094</name>
</gene>
<reference evidence="1" key="1">
    <citation type="submission" date="2020-07" db="EMBL/GenBank/DDBJ databases">
        <title>The High-quality genome of the commercially important snow crab, Chionoecetes opilio.</title>
        <authorList>
            <person name="Jeong J.-H."/>
            <person name="Ryu S."/>
        </authorList>
    </citation>
    <scope>NUCLEOTIDE SEQUENCE</scope>
    <source>
        <strain evidence="1">MADBK_172401_WGS</strain>
        <tissue evidence="1">Digestive gland</tissue>
    </source>
</reference>
<dbReference type="AlphaFoldDB" id="A0A8J4YDM8"/>
<dbReference type="EMBL" id="JACEEZ010006543">
    <property type="protein sequence ID" value="KAG0724678.1"/>
    <property type="molecule type" value="Genomic_DNA"/>
</dbReference>
<keyword evidence="2" id="KW-1185">Reference proteome</keyword>
<protein>
    <submittedName>
        <fullName evidence="1">Uncharacterized protein</fullName>
    </submittedName>
</protein>
<sequence length="221" mass="24764">MLITYKDIISYILLGKVQSNRIEGLFGYLRKLAGGNPQPSTRQFFEGEAVIRTTSLCKLSGYTIGEVNKGTVEVKETRKEIDNTTVVLLVEAVNEYMACGEEADEDMVLLYVLCHIAGYCGKSAVKKHMCPPCTGLLVKDDNGGEPRQRRSACRIDISYLFIEMLSRGKLTKPSNFCLNVVREIWFMWRALTGIEETRLLLLQANNCCEVFVTVVGHPGVR</sequence>